<evidence type="ECO:0000256" key="6">
    <source>
        <dbReference type="SAM" id="Phobius"/>
    </source>
</evidence>
<dbReference type="Gene3D" id="2.60.40.10">
    <property type="entry name" value="Immunoglobulins"/>
    <property type="match status" value="2"/>
</dbReference>
<dbReference type="GO" id="GO:0016020">
    <property type="term" value="C:membrane"/>
    <property type="evidence" value="ECO:0007669"/>
    <property type="project" value="UniProtKB-SubCell"/>
</dbReference>
<feature type="chain" id="PRO_5018545618" description="Ig-like domain-containing protein" evidence="7">
    <location>
        <begin position="34"/>
        <end position="363"/>
    </location>
</feature>
<evidence type="ECO:0000256" key="3">
    <source>
        <dbReference type="ARBA" id="ARBA00023136"/>
    </source>
</evidence>
<dbReference type="AlphaFoldDB" id="A0A3S2UPL8"/>
<accession>A0A3S2UPL8</accession>
<dbReference type="InterPro" id="IPR007110">
    <property type="entry name" value="Ig-like_dom"/>
</dbReference>
<dbReference type="Proteomes" id="UP000283210">
    <property type="component" value="Chromosome 2"/>
</dbReference>
<keyword evidence="4" id="KW-0325">Glycoprotein</keyword>
<keyword evidence="6" id="KW-1133">Transmembrane helix</keyword>
<dbReference type="InterPro" id="IPR036179">
    <property type="entry name" value="Ig-like_dom_sf"/>
</dbReference>
<feature type="compositionally biased region" description="Polar residues" evidence="5">
    <location>
        <begin position="294"/>
        <end position="312"/>
    </location>
</feature>
<dbReference type="InterPro" id="IPR013783">
    <property type="entry name" value="Ig-like_fold"/>
</dbReference>
<name>A0A3S2UPL8_ORYJA</name>
<proteinExistence type="predicted"/>
<evidence type="ECO:0000256" key="4">
    <source>
        <dbReference type="ARBA" id="ARBA00023180"/>
    </source>
</evidence>
<evidence type="ECO:0000313" key="9">
    <source>
        <dbReference type="EMBL" id="RVE75486.1"/>
    </source>
</evidence>
<evidence type="ECO:0000256" key="7">
    <source>
        <dbReference type="SAM" id="SignalP"/>
    </source>
</evidence>
<evidence type="ECO:0000256" key="2">
    <source>
        <dbReference type="ARBA" id="ARBA00022729"/>
    </source>
</evidence>
<dbReference type="EMBL" id="CM012438">
    <property type="protein sequence ID" value="RVE75486.1"/>
    <property type="molecule type" value="Genomic_DNA"/>
</dbReference>
<dbReference type="OrthoDB" id="8963224at2759"/>
<dbReference type="PANTHER" id="PTHR12080">
    <property type="entry name" value="SIGNALING LYMPHOCYTIC ACTIVATION MOLECULE"/>
    <property type="match status" value="1"/>
</dbReference>
<feature type="compositionally biased region" description="Basic residues" evidence="5">
    <location>
        <begin position="353"/>
        <end position="363"/>
    </location>
</feature>
<dbReference type="InterPro" id="IPR015631">
    <property type="entry name" value="CD2/SLAM_rcpt"/>
</dbReference>
<organism evidence="9 10">
    <name type="scientific">Oryzias javanicus</name>
    <name type="common">Javanese ricefish</name>
    <name type="synonym">Aplocheilus javanicus</name>
    <dbReference type="NCBI Taxonomy" id="123683"/>
    <lineage>
        <taxon>Eukaryota</taxon>
        <taxon>Metazoa</taxon>
        <taxon>Chordata</taxon>
        <taxon>Craniata</taxon>
        <taxon>Vertebrata</taxon>
        <taxon>Euteleostomi</taxon>
        <taxon>Actinopterygii</taxon>
        <taxon>Neopterygii</taxon>
        <taxon>Teleostei</taxon>
        <taxon>Neoteleostei</taxon>
        <taxon>Acanthomorphata</taxon>
        <taxon>Ovalentaria</taxon>
        <taxon>Atherinomorphae</taxon>
        <taxon>Beloniformes</taxon>
        <taxon>Adrianichthyidae</taxon>
        <taxon>Oryziinae</taxon>
        <taxon>Oryzias</taxon>
    </lineage>
</organism>
<reference evidence="9 10" key="1">
    <citation type="submission" date="2018-11" db="EMBL/GenBank/DDBJ databases">
        <authorList>
            <person name="Lopez-Roques C."/>
            <person name="Donnadieu C."/>
            <person name="Bouchez O."/>
            <person name="Klopp C."/>
            <person name="Cabau C."/>
            <person name="Zahm M."/>
        </authorList>
    </citation>
    <scope>NUCLEOTIDE SEQUENCE [LARGE SCALE GENOMIC DNA]</scope>
    <source>
        <strain evidence="9">RS831</strain>
        <tissue evidence="9">Whole body</tissue>
    </source>
</reference>
<comment type="subcellular location">
    <subcellularLocation>
        <location evidence="1">Membrane</location>
    </subcellularLocation>
</comment>
<evidence type="ECO:0000256" key="5">
    <source>
        <dbReference type="SAM" id="MobiDB-lite"/>
    </source>
</evidence>
<keyword evidence="3 6" id="KW-0472">Membrane</keyword>
<sequence>MTSIVTAPSLQLTVMKMAPASTFILVLLGLAAASKGSEQPCGLFAVPGANVTVPLEYKLQDQDRLKWKKGSSIIFDKSGDSPIIGKEGDISENGSLILKKVSKTDENLYGPEVYDNNGKNQGTFEKIQLCVVAAVKKPTLMTECTTERVTFTCSHVQTEDVEIKWFENGNVLPKESRKTLVRKFAEVQNTKIYCQVSNKASSEKSNDLEASCNEGFGGWFKKYIWYLVFGGGGVVLLLIVLIVVCCIRNRRRRRMHMRDETEFRLNHASAEPPHPHPHPQQQHPPLPRERQQNQHRQQPAGNTGPRQNCSRQQRQRASETPNSHPAPSPRRTAQAPKAANQNDEEVPPPLPQPRKKGPRTQQH</sequence>
<evidence type="ECO:0000259" key="8">
    <source>
        <dbReference type="PROSITE" id="PS50835"/>
    </source>
</evidence>
<feature type="signal peptide" evidence="7">
    <location>
        <begin position="1"/>
        <end position="33"/>
    </location>
</feature>
<gene>
    <name evidence="9" type="ORF">OJAV_G00016850</name>
</gene>
<evidence type="ECO:0000256" key="1">
    <source>
        <dbReference type="ARBA" id="ARBA00004370"/>
    </source>
</evidence>
<dbReference type="SUPFAM" id="SSF48726">
    <property type="entry name" value="Immunoglobulin"/>
    <property type="match status" value="2"/>
</dbReference>
<dbReference type="Pfam" id="PF13895">
    <property type="entry name" value="Ig_2"/>
    <property type="match status" value="1"/>
</dbReference>
<reference evidence="9 10" key="2">
    <citation type="submission" date="2019-01" db="EMBL/GenBank/DDBJ databases">
        <title>A chromosome length genome reference of the Java medaka (oryzias javanicus).</title>
        <authorList>
            <person name="Herpin A."/>
            <person name="Takehana Y."/>
            <person name="Naruse K."/>
            <person name="Ansai S."/>
            <person name="Kawaguchi M."/>
        </authorList>
    </citation>
    <scope>NUCLEOTIDE SEQUENCE [LARGE SCALE GENOMIC DNA]</scope>
    <source>
        <strain evidence="9">RS831</strain>
        <tissue evidence="9">Whole body</tissue>
    </source>
</reference>
<keyword evidence="2 7" id="KW-0732">Signal</keyword>
<feature type="domain" description="Ig-like" evidence="8">
    <location>
        <begin position="111"/>
        <end position="211"/>
    </location>
</feature>
<protein>
    <recommendedName>
        <fullName evidence="8">Ig-like domain-containing protein</fullName>
    </recommendedName>
</protein>
<feature type="region of interest" description="Disordered" evidence="5">
    <location>
        <begin position="267"/>
        <end position="363"/>
    </location>
</feature>
<evidence type="ECO:0000313" key="10">
    <source>
        <dbReference type="Proteomes" id="UP000283210"/>
    </source>
</evidence>
<dbReference type="PROSITE" id="PS50835">
    <property type="entry name" value="IG_LIKE"/>
    <property type="match status" value="1"/>
</dbReference>
<dbReference type="PANTHER" id="PTHR12080:SF134">
    <property type="entry name" value="CD48 ANTIGEN"/>
    <property type="match status" value="1"/>
</dbReference>
<keyword evidence="10" id="KW-1185">Reference proteome</keyword>
<feature type="transmembrane region" description="Helical" evidence="6">
    <location>
        <begin position="223"/>
        <end position="247"/>
    </location>
</feature>
<keyword evidence="6" id="KW-0812">Transmembrane</keyword>